<proteinExistence type="predicted"/>
<evidence type="ECO:0008006" key="5">
    <source>
        <dbReference type="Google" id="ProtNLM"/>
    </source>
</evidence>
<evidence type="ECO:0000313" key="4">
    <source>
        <dbReference type="Proteomes" id="UP000241645"/>
    </source>
</evidence>
<feature type="coiled-coil region" evidence="1">
    <location>
        <begin position="26"/>
        <end position="60"/>
    </location>
</feature>
<organism evidence="3 4">
    <name type="scientific">Brevibacillus porteri</name>
    <dbReference type="NCBI Taxonomy" id="2126350"/>
    <lineage>
        <taxon>Bacteria</taxon>
        <taxon>Bacillati</taxon>
        <taxon>Bacillota</taxon>
        <taxon>Bacilli</taxon>
        <taxon>Bacillales</taxon>
        <taxon>Paenibacillaceae</taxon>
        <taxon>Brevibacillus</taxon>
    </lineage>
</organism>
<dbReference type="GeneID" id="95752973"/>
<accession>A0ABX5FLV3</accession>
<comment type="caution">
    <text evidence="3">The sequence shown here is derived from an EMBL/GenBank/DDBJ whole genome shotgun (WGS) entry which is preliminary data.</text>
</comment>
<keyword evidence="4" id="KW-1185">Reference proteome</keyword>
<dbReference type="PROSITE" id="PS51257">
    <property type="entry name" value="PROKAR_LIPOPROTEIN"/>
    <property type="match status" value="1"/>
</dbReference>
<keyword evidence="2" id="KW-0732">Signal</keyword>
<evidence type="ECO:0000313" key="3">
    <source>
        <dbReference type="EMBL" id="PSK06450.1"/>
    </source>
</evidence>
<keyword evidence="1" id="KW-0175">Coiled coil</keyword>
<dbReference type="EMBL" id="PXZO01000048">
    <property type="protein sequence ID" value="PSK06450.1"/>
    <property type="molecule type" value="Genomic_DNA"/>
</dbReference>
<dbReference type="RefSeq" id="WP_106835777.1">
    <property type="nucleotide sequence ID" value="NZ_JARMEW010000040.1"/>
</dbReference>
<dbReference type="Proteomes" id="UP000241645">
    <property type="component" value="Unassembled WGS sequence"/>
</dbReference>
<evidence type="ECO:0000256" key="2">
    <source>
        <dbReference type="SAM" id="SignalP"/>
    </source>
</evidence>
<feature type="signal peptide" evidence="2">
    <location>
        <begin position="1"/>
        <end position="19"/>
    </location>
</feature>
<gene>
    <name evidence="3" type="ORF">C7R92_23020</name>
</gene>
<feature type="chain" id="PRO_5046365427" description="DUF3450 domain-containing protein" evidence="2">
    <location>
        <begin position="20"/>
        <end position="178"/>
    </location>
</feature>
<reference evidence="3 4" key="1">
    <citation type="submission" date="2018-03" db="EMBL/GenBank/DDBJ databases">
        <title>Brevisbacillus phylogenomics.</title>
        <authorList>
            <person name="Dunlap C."/>
        </authorList>
    </citation>
    <scope>NUCLEOTIDE SEQUENCE [LARGE SCALE GENOMIC DNA]</scope>
    <source>
        <strain evidence="3 4">NRRL B-41110</strain>
    </source>
</reference>
<protein>
    <recommendedName>
        <fullName evidence="5">DUF3450 domain-containing protein</fullName>
    </recommendedName>
</protein>
<sequence>MKFSLFPIMFILIAFTMTACSNEKTLQINQAEIERLQAEITQLKNKNKELEASLVEEKQKNDMNTKIYEIRDIVDLQAREIFRAMMKADTEKVKQYISKQAAVEGKNFVYKVENEIITMPFVMEGSTFRQRSFGIYKDGRFITNYEVWLNDETYSGTLELGFTEENNEWKLSSMQGDR</sequence>
<evidence type="ECO:0000256" key="1">
    <source>
        <dbReference type="SAM" id="Coils"/>
    </source>
</evidence>
<name>A0ABX5FLV3_9BACL</name>